<feature type="domain" description="Acetaldehyde dehydrogenase C-terminal" evidence="1">
    <location>
        <begin position="1"/>
        <end position="62"/>
    </location>
</feature>
<organism evidence="2 3">
    <name type="scientific">Xenorhabdus miraniensis</name>
    <dbReference type="NCBI Taxonomy" id="351674"/>
    <lineage>
        <taxon>Bacteria</taxon>
        <taxon>Pseudomonadati</taxon>
        <taxon>Pseudomonadota</taxon>
        <taxon>Gammaproteobacteria</taxon>
        <taxon>Enterobacterales</taxon>
        <taxon>Morganellaceae</taxon>
        <taxon>Xenorhabdus</taxon>
    </lineage>
</organism>
<dbReference type="EMBL" id="NITZ01000039">
    <property type="protein sequence ID" value="PHM46541.1"/>
    <property type="molecule type" value="Genomic_DNA"/>
</dbReference>
<dbReference type="SUPFAM" id="SSF55347">
    <property type="entry name" value="Glyceraldehyde-3-phosphate dehydrogenase-like, C-terminal domain"/>
    <property type="match status" value="1"/>
</dbReference>
<dbReference type="Gene3D" id="3.30.360.10">
    <property type="entry name" value="Dihydrodipicolinate Reductase, domain 2"/>
    <property type="match status" value="1"/>
</dbReference>
<evidence type="ECO:0000313" key="3">
    <source>
        <dbReference type="Proteomes" id="UP000221980"/>
    </source>
</evidence>
<protein>
    <submittedName>
        <fullName evidence="2">Acetaldehyde dehydrogenase</fullName>
    </submittedName>
</protein>
<dbReference type="GO" id="GO:0008774">
    <property type="term" value="F:acetaldehyde dehydrogenase (acetylating) activity"/>
    <property type="evidence" value="ECO:0007669"/>
    <property type="project" value="InterPro"/>
</dbReference>
<evidence type="ECO:0000313" key="2">
    <source>
        <dbReference type="EMBL" id="PHM46541.1"/>
    </source>
</evidence>
<sequence length="91" mass="10242">MQTTLYVKAKYGCFSKISEEVKKIIKSVQSYIPGYQLEYEPIIRNDEIIINVSVRGSGDYLPSYAGNLDIINCAAISVAEYKLNLKNEVCL</sequence>
<accession>A0A2D0JJW4</accession>
<proteinExistence type="predicted"/>
<comment type="caution">
    <text evidence="2">The sequence shown here is derived from an EMBL/GenBank/DDBJ whole genome shotgun (WGS) entry which is preliminary data.</text>
</comment>
<gene>
    <name evidence="2" type="ORF">Xmir_04160</name>
</gene>
<evidence type="ECO:0000259" key="1">
    <source>
        <dbReference type="Pfam" id="PF09290"/>
    </source>
</evidence>
<dbReference type="Pfam" id="PF09290">
    <property type="entry name" value="AcetDehyd-dimer"/>
    <property type="match status" value="1"/>
</dbReference>
<dbReference type="AlphaFoldDB" id="A0A2D0JJW4"/>
<dbReference type="InterPro" id="IPR015426">
    <property type="entry name" value="Acetylaldehyde_DH_C"/>
</dbReference>
<name>A0A2D0JJW4_9GAMM</name>
<keyword evidence="3" id="KW-1185">Reference proteome</keyword>
<reference evidence="2 3" key="1">
    <citation type="journal article" date="2017" name="Nat. Microbiol.">
        <title>Natural product diversity associated with the nematode symbionts Photorhabdus and Xenorhabdus.</title>
        <authorList>
            <person name="Tobias N.J."/>
            <person name="Wolff H."/>
            <person name="Djahanschiri B."/>
            <person name="Grundmann F."/>
            <person name="Kronenwerth M."/>
            <person name="Shi Y.M."/>
            <person name="Simonyi S."/>
            <person name="Grun P."/>
            <person name="Shapiro-Ilan D."/>
            <person name="Pidot S.J."/>
            <person name="Stinear T.P."/>
            <person name="Ebersberger I."/>
            <person name="Bode H.B."/>
        </authorList>
    </citation>
    <scope>NUCLEOTIDE SEQUENCE [LARGE SCALE GENOMIC DNA]</scope>
    <source>
        <strain evidence="2 3">DSM 17902</strain>
    </source>
</reference>
<dbReference type="Proteomes" id="UP000221980">
    <property type="component" value="Unassembled WGS sequence"/>
</dbReference>